<gene>
    <name evidence="3" type="ORF">B0T16DRAFT_409602</name>
</gene>
<dbReference type="Proteomes" id="UP001174936">
    <property type="component" value="Unassembled WGS sequence"/>
</dbReference>
<feature type="region of interest" description="Disordered" evidence="1">
    <location>
        <begin position="314"/>
        <end position="358"/>
    </location>
</feature>
<evidence type="ECO:0000313" key="3">
    <source>
        <dbReference type="EMBL" id="KAK0649203.1"/>
    </source>
</evidence>
<dbReference type="EMBL" id="JAULSV010000003">
    <property type="protein sequence ID" value="KAK0649203.1"/>
    <property type="molecule type" value="Genomic_DNA"/>
</dbReference>
<reference evidence="3" key="1">
    <citation type="submission" date="2023-06" db="EMBL/GenBank/DDBJ databases">
        <title>Genome-scale phylogeny and comparative genomics of the fungal order Sordariales.</title>
        <authorList>
            <consortium name="Lawrence Berkeley National Laboratory"/>
            <person name="Hensen N."/>
            <person name="Bonometti L."/>
            <person name="Westerberg I."/>
            <person name="Brannstrom I.O."/>
            <person name="Guillou S."/>
            <person name="Cros-Aarteil S."/>
            <person name="Calhoun S."/>
            <person name="Haridas S."/>
            <person name="Kuo A."/>
            <person name="Mondo S."/>
            <person name="Pangilinan J."/>
            <person name="Riley R."/>
            <person name="Labutti K."/>
            <person name="Andreopoulos B."/>
            <person name="Lipzen A."/>
            <person name="Chen C."/>
            <person name="Yanf M."/>
            <person name="Daum C."/>
            <person name="Ng V."/>
            <person name="Clum A."/>
            <person name="Steindorff A."/>
            <person name="Ohm R."/>
            <person name="Martin F."/>
            <person name="Silar P."/>
            <person name="Natvig D."/>
            <person name="Lalanne C."/>
            <person name="Gautier V."/>
            <person name="Ament-Velasquez S.L."/>
            <person name="Kruys A."/>
            <person name="Hutchinson M.I."/>
            <person name="Powell A.J."/>
            <person name="Barry K."/>
            <person name="Miller A.N."/>
            <person name="Grigoriev I.V."/>
            <person name="Debuchy R."/>
            <person name="Gladieux P."/>
            <person name="Thoren M.H."/>
            <person name="Johannesson H."/>
        </authorList>
    </citation>
    <scope>NUCLEOTIDE SEQUENCE</scope>
    <source>
        <strain evidence="3">SMH2532-1</strain>
    </source>
</reference>
<feature type="region of interest" description="Disordered" evidence="1">
    <location>
        <begin position="154"/>
        <end position="192"/>
    </location>
</feature>
<evidence type="ECO:0000313" key="4">
    <source>
        <dbReference type="Proteomes" id="UP001174936"/>
    </source>
</evidence>
<evidence type="ECO:0000256" key="2">
    <source>
        <dbReference type="SAM" id="Phobius"/>
    </source>
</evidence>
<feature type="region of interest" description="Disordered" evidence="1">
    <location>
        <begin position="230"/>
        <end position="298"/>
    </location>
</feature>
<protein>
    <submittedName>
        <fullName evidence="3">Uncharacterized protein</fullName>
    </submittedName>
</protein>
<organism evidence="3 4">
    <name type="scientific">Cercophora newfieldiana</name>
    <dbReference type="NCBI Taxonomy" id="92897"/>
    <lineage>
        <taxon>Eukaryota</taxon>
        <taxon>Fungi</taxon>
        <taxon>Dikarya</taxon>
        <taxon>Ascomycota</taxon>
        <taxon>Pezizomycotina</taxon>
        <taxon>Sordariomycetes</taxon>
        <taxon>Sordariomycetidae</taxon>
        <taxon>Sordariales</taxon>
        <taxon>Lasiosphaeriaceae</taxon>
        <taxon>Cercophora</taxon>
    </lineage>
</organism>
<keyword evidence="2" id="KW-1133">Transmembrane helix</keyword>
<evidence type="ECO:0000256" key="1">
    <source>
        <dbReference type="SAM" id="MobiDB-lite"/>
    </source>
</evidence>
<accession>A0AA39YAZ1</accession>
<proteinExistence type="predicted"/>
<keyword evidence="4" id="KW-1185">Reference proteome</keyword>
<keyword evidence="2" id="KW-0812">Transmembrane</keyword>
<dbReference type="AlphaFoldDB" id="A0AA39YAZ1"/>
<feature type="compositionally biased region" description="Polar residues" evidence="1">
    <location>
        <begin position="258"/>
        <end position="274"/>
    </location>
</feature>
<feature type="compositionally biased region" description="Polar residues" evidence="1">
    <location>
        <begin position="281"/>
        <end position="298"/>
    </location>
</feature>
<name>A0AA39YAZ1_9PEZI</name>
<feature type="compositionally biased region" description="Low complexity" evidence="1">
    <location>
        <begin position="160"/>
        <end position="171"/>
    </location>
</feature>
<comment type="caution">
    <text evidence="3">The sequence shown here is derived from an EMBL/GenBank/DDBJ whole genome shotgun (WGS) entry which is preliminary data.</text>
</comment>
<sequence>MSQLQNLDNRKRATCRYISGISDETVISCWATSTCGTIDNHVGCCLDGESQCYVATTCFDVRDHDLDRCTYLSPGIRCCTSSLWKYCATMTYGDATSNTIIRCATDRIDRVIYNTPILTPIFGGYTSTKVSEMQSSWTVPSSPLMTIMLNPTRITRDPSAETPPSSTSSITVLDAPSHSPSTHGFSLPFDQPSSSRTATIVGGVVGGVALLSGLLLFLFCRYKRQPKASEARIQHRKLPTSSPHNTPAPDLPPFNPYSPLQRSSSQANDSFSDVSSERTTSHLTPGPSSVSERSSIGQLPSPVYSTALSVPRLQCSPAPVSEPSLCDSDDGEVREPSPVETLDDVSSVGSSREGDIWK</sequence>
<keyword evidence="2" id="KW-0472">Membrane</keyword>
<feature type="transmembrane region" description="Helical" evidence="2">
    <location>
        <begin position="200"/>
        <end position="220"/>
    </location>
</feature>